<dbReference type="AlphaFoldDB" id="A0AAW2QLD5"/>
<proteinExistence type="predicted"/>
<reference evidence="1" key="2">
    <citation type="journal article" date="2024" name="Plant">
        <title>Genomic evolution and insights into agronomic trait innovations of Sesamum species.</title>
        <authorList>
            <person name="Miao H."/>
            <person name="Wang L."/>
            <person name="Qu L."/>
            <person name="Liu H."/>
            <person name="Sun Y."/>
            <person name="Le M."/>
            <person name="Wang Q."/>
            <person name="Wei S."/>
            <person name="Zheng Y."/>
            <person name="Lin W."/>
            <person name="Duan Y."/>
            <person name="Cao H."/>
            <person name="Xiong S."/>
            <person name="Wang X."/>
            <person name="Wei L."/>
            <person name="Li C."/>
            <person name="Ma Q."/>
            <person name="Ju M."/>
            <person name="Zhao R."/>
            <person name="Li G."/>
            <person name="Mu C."/>
            <person name="Tian Q."/>
            <person name="Mei H."/>
            <person name="Zhang T."/>
            <person name="Gao T."/>
            <person name="Zhang H."/>
        </authorList>
    </citation>
    <scope>NUCLEOTIDE SEQUENCE</scope>
    <source>
        <strain evidence="1">KEN8</strain>
    </source>
</reference>
<evidence type="ECO:0000313" key="1">
    <source>
        <dbReference type="EMBL" id="KAL0368320.1"/>
    </source>
</evidence>
<sequence>MFWCKHDEGLSVREHGVMMLFLVKELKDLKADFEKKTYFDMILQLLPPTFDQFIINYNMNSLEKSVHELTNMLVQYEATIEKSTLSVLVREASTSKAKGKVA</sequence>
<organism evidence="1">
    <name type="scientific">Sesamum calycinum</name>
    <dbReference type="NCBI Taxonomy" id="2727403"/>
    <lineage>
        <taxon>Eukaryota</taxon>
        <taxon>Viridiplantae</taxon>
        <taxon>Streptophyta</taxon>
        <taxon>Embryophyta</taxon>
        <taxon>Tracheophyta</taxon>
        <taxon>Spermatophyta</taxon>
        <taxon>Magnoliopsida</taxon>
        <taxon>eudicotyledons</taxon>
        <taxon>Gunneridae</taxon>
        <taxon>Pentapetalae</taxon>
        <taxon>asterids</taxon>
        <taxon>lamiids</taxon>
        <taxon>Lamiales</taxon>
        <taxon>Pedaliaceae</taxon>
        <taxon>Sesamum</taxon>
    </lineage>
</organism>
<protein>
    <submittedName>
        <fullName evidence="1">Uncharacterized protein</fullName>
    </submittedName>
</protein>
<comment type="caution">
    <text evidence="1">The sequence shown here is derived from an EMBL/GenBank/DDBJ whole genome shotgun (WGS) entry which is preliminary data.</text>
</comment>
<reference evidence="1" key="1">
    <citation type="submission" date="2020-06" db="EMBL/GenBank/DDBJ databases">
        <authorList>
            <person name="Li T."/>
            <person name="Hu X."/>
            <person name="Zhang T."/>
            <person name="Song X."/>
            <person name="Zhang H."/>
            <person name="Dai N."/>
            <person name="Sheng W."/>
            <person name="Hou X."/>
            <person name="Wei L."/>
        </authorList>
    </citation>
    <scope>NUCLEOTIDE SEQUENCE</scope>
    <source>
        <strain evidence="1">KEN8</strain>
        <tissue evidence="1">Leaf</tissue>
    </source>
</reference>
<name>A0AAW2QLD5_9LAMI</name>
<dbReference type="EMBL" id="JACGWM010000006">
    <property type="protein sequence ID" value="KAL0368320.1"/>
    <property type="molecule type" value="Genomic_DNA"/>
</dbReference>
<gene>
    <name evidence="1" type="ORF">Scaly_1050900</name>
</gene>
<dbReference type="Pfam" id="PF14223">
    <property type="entry name" value="Retrotran_gag_2"/>
    <property type="match status" value="1"/>
</dbReference>
<accession>A0AAW2QLD5</accession>